<reference evidence="3 5" key="1">
    <citation type="journal article" date="2012" name="Nature">
        <title>Algal genomes reveal evolutionary mosaicism and the fate of nucleomorphs.</title>
        <authorList>
            <consortium name="DOE Joint Genome Institute"/>
            <person name="Curtis B.A."/>
            <person name="Tanifuji G."/>
            <person name="Burki F."/>
            <person name="Gruber A."/>
            <person name="Irimia M."/>
            <person name="Maruyama S."/>
            <person name="Arias M.C."/>
            <person name="Ball S.G."/>
            <person name="Gile G.H."/>
            <person name="Hirakawa Y."/>
            <person name="Hopkins J.F."/>
            <person name="Kuo A."/>
            <person name="Rensing S.A."/>
            <person name="Schmutz J."/>
            <person name="Symeonidi A."/>
            <person name="Elias M."/>
            <person name="Eveleigh R.J."/>
            <person name="Herman E.K."/>
            <person name="Klute M.J."/>
            <person name="Nakayama T."/>
            <person name="Obornik M."/>
            <person name="Reyes-Prieto A."/>
            <person name="Armbrust E.V."/>
            <person name="Aves S.J."/>
            <person name="Beiko R.G."/>
            <person name="Coutinho P."/>
            <person name="Dacks J.B."/>
            <person name="Durnford D.G."/>
            <person name="Fast N.M."/>
            <person name="Green B.R."/>
            <person name="Grisdale C.J."/>
            <person name="Hempel F."/>
            <person name="Henrissat B."/>
            <person name="Hoppner M.P."/>
            <person name="Ishida K."/>
            <person name="Kim E."/>
            <person name="Koreny L."/>
            <person name="Kroth P.G."/>
            <person name="Liu Y."/>
            <person name="Malik S.B."/>
            <person name="Maier U.G."/>
            <person name="McRose D."/>
            <person name="Mock T."/>
            <person name="Neilson J.A."/>
            <person name="Onodera N.T."/>
            <person name="Poole A.M."/>
            <person name="Pritham E.J."/>
            <person name="Richards T.A."/>
            <person name="Rocap G."/>
            <person name="Roy S.W."/>
            <person name="Sarai C."/>
            <person name="Schaack S."/>
            <person name="Shirato S."/>
            <person name="Slamovits C.H."/>
            <person name="Spencer D.F."/>
            <person name="Suzuki S."/>
            <person name="Worden A.Z."/>
            <person name="Zauner S."/>
            <person name="Barry K."/>
            <person name="Bell C."/>
            <person name="Bharti A.K."/>
            <person name="Crow J.A."/>
            <person name="Grimwood J."/>
            <person name="Kramer R."/>
            <person name="Lindquist E."/>
            <person name="Lucas S."/>
            <person name="Salamov A."/>
            <person name="McFadden G.I."/>
            <person name="Lane C.E."/>
            <person name="Keeling P.J."/>
            <person name="Gray M.W."/>
            <person name="Grigoriev I.V."/>
            <person name="Archibald J.M."/>
        </authorList>
    </citation>
    <scope>NUCLEOTIDE SEQUENCE</scope>
    <source>
        <strain evidence="3 5">CCMP2712</strain>
    </source>
</reference>
<dbReference type="HOGENOM" id="CLU_563170_0_0_1"/>
<dbReference type="Pfam" id="PF00144">
    <property type="entry name" value="Beta-lactamase"/>
    <property type="match status" value="1"/>
</dbReference>
<reference evidence="5" key="2">
    <citation type="submission" date="2012-11" db="EMBL/GenBank/DDBJ databases">
        <authorList>
            <person name="Kuo A."/>
            <person name="Curtis B.A."/>
            <person name="Tanifuji G."/>
            <person name="Burki F."/>
            <person name="Gruber A."/>
            <person name="Irimia M."/>
            <person name="Maruyama S."/>
            <person name="Arias M.C."/>
            <person name="Ball S.G."/>
            <person name="Gile G.H."/>
            <person name="Hirakawa Y."/>
            <person name="Hopkins J.F."/>
            <person name="Rensing S.A."/>
            <person name="Schmutz J."/>
            <person name="Symeonidi A."/>
            <person name="Elias M."/>
            <person name="Eveleigh R.J."/>
            <person name="Herman E.K."/>
            <person name="Klute M.J."/>
            <person name="Nakayama T."/>
            <person name="Obornik M."/>
            <person name="Reyes-Prieto A."/>
            <person name="Armbrust E.V."/>
            <person name="Aves S.J."/>
            <person name="Beiko R.G."/>
            <person name="Coutinho P."/>
            <person name="Dacks J.B."/>
            <person name="Durnford D.G."/>
            <person name="Fast N.M."/>
            <person name="Green B.R."/>
            <person name="Grisdale C."/>
            <person name="Hempe F."/>
            <person name="Henrissat B."/>
            <person name="Hoppner M.P."/>
            <person name="Ishida K.-I."/>
            <person name="Kim E."/>
            <person name="Koreny L."/>
            <person name="Kroth P.G."/>
            <person name="Liu Y."/>
            <person name="Malik S.-B."/>
            <person name="Maier U.G."/>
            <person name="McRose D."/>
            <person name="Mock T."/>
            <person name="Neilson J.A."/>
            <person name="Onodera N.T."/>
            <person name="Poole A.M."/>
            <person name="Pritham E.J."/>
            <person name="Richards T.A."/>
            <person name="Rocap G."/>
            <person name="Roy S.W."/>
            <person name="Sarai C."/>
            <person name="Schaack S."/>
            <person name="Shirato S."/>
            <person name="Slamovits C.H."/>
            <person name="Spencer D.F."/>
            <person name="Suzuki S."/>
            <person name="Worden A.Z."/>
            <person name="Zauner S."/>
            <person name="Barry K."/>
            <person name="Bell C."/>
            <person name="Bharti A.K."/>
            <person name="Crow J.A."/>
            <person name="Grimwood J."/>
            <person name="Kramer R."/>
            <person name="Lindquist E."/>
            <person name="Lucas S."/>
            <person name="Salamov A."/>
            <person name="McFadden G.I."/>
            <person name="Lane C.E."/>
            <person name="Keeling P.J."/>
            <person name="Gray M.W."/>
            <person name="Grigoriev I.V."/>
            <person name="Archibald J.M."/>
        </authorList>
    </citation>
    <scope>NUCLEOTIDE SEQUENCE</scope>
    <source>
        <strain evidence="5">CCMP2712</strain>
    </source>
</reference>
<dbReference type="SUPFAM" id="SSF56601">
    <property type="entry name" value="beta-lactamase/transpeptidase-like"/>
    <property type="match status" value="1"/>
</dbReference>
<evidence type="ECO:0000313" key="4">
    <source>
        <dbReference type="EnsemblProtists" id="EKX32835"/>
    </source>
</evidence>
<dbReference type="OMA" id="GRENTTG"/>
<evidence type="ECO:0000256" key="1">
    <source>
        <dbReference type="SAM" id="MobiDB-lite"/>
    </source>
</evidence>
<dbReference type="GeneID" id="17289561"/>
<name>L1IAI3_GUITC</name>
<dbReference type="EnsemblProtists" id="EKX32835">
    <property type="protein sequence ID" value="EKX32835"/>
    <property type="gene ID" value="GUITHDRAFT_120985"/>
</dbReference>
<dbReference type="InterPro" id="IPR012338">
    <property type="entry name" value="Beta-lactam/transpept-like"/>
</dbReference>
<dbReference type="eggNOG" id="KOG1235">
    <property type="taxonomic scope" value="Eukaryota"/>
</dbReference>
<dbReference type="EMBL" id="JH993169">
    <property type="protein sequence ID" value="EKX32835.1"/>
    <property type="molecule type" value="Genomic_DNA"/>
</dbReference>
<dbReference type="KEGG" id="gtt:GUITHDRAFT_120985"/>
<sequence length="428" mass="46888">MGNPPPPAELLAMGPPKGTRRRRGEVVEIAQGQQEEEGAGAIDEGTRVQLVEAVKGLMRTQISSGRQVGMQVSVYWKGEEVACVCGGGYRTSESKEWKPVTRDTLLMTYSVCKGVSAVALMTCVDAGECAYSQPVSSVWKEFGHAGKSTMSIADAVSHRGGIPGMSGGVIYAHMKALKRGWKYAWDAGMKFVEKYKPEWKIGTISSYHYVSFSWIIGGIVQFASEKHIYDIVRERIAKKLQVADDMYLGRLPANEHGRAALLENPRAYSKVKWSISKSLASSIEARASVSLGNSKTWRATLPSAFVDMHAEGTQLVSASTVEQVVQLMEDPSNNVGTRGDDLVANLSLGFSPWKNFRVHDEGCAFWHCGMGGCIAYGEPKTRFSIAVFKTAYEPISMFDGENIPPDVLDIVKAVKEVLRIDVRRYGDV</sequence>
<dbReference type="AlphaFoldDB" id="L1IAI3"/>
<dbReference type="InterPro" id="IPR052907">
    <property type="entry name" value="Beta-lactamase/esterase"/>
</dbReference>
<accession>L1IAI3</accession>
<dbReference type="OrthoDB" id="5946976at2759"/>
<feature type="region of interest" description="Disordered" evidence="1">
    <location>
        <begin position="1"/>
        <end position="24"/>
    </location>
</feature>
<dbReference type="Proteomes" id="UP000011087">
    <property type="component" value="Unassembled WGS sequence"/>
</dbReference>
<feature type="domain" description="Beta-lactamase-related" evidence="2">
    <location>
        <begin position="58"/>
        <end position="394"/>
    </location>
</feature>
<dbReference type="PANTHER" id="PTHR43319:SF3">
    <property type="entry name" value="BETA-LACTAMASE-RELATED DOMAIN-CONTAINING PROTEIN"/>
    <property type="match status" value="1"/>
</dbReference>
<keyword evidence="5" id="KW-1185">Reference proteome</keyword>
<proteinExistence type="predicted"/>
<dbReference type="RefSeq" id="XP_005819815.1">
    <property type="nucleotide sequence ID" value="XM_005819758.1"/>
</dbReference>
<dbReference type="Gene3D" id="3.40.710.10">
    <property type="entry name" value="DD-peptidase/beta-lactamase superfamily"/>
    <property type="match status" value="1"/>
</dbReference>
<evidence type="ECO:0000259" key="2">
    <source>
        <dbReference type="Pfam" id="PF00144"/>
    </source>
</evidence>
<organism evidence="3">
    <name type="scientific">Guillardia theta (strain CCMP2712)</name>
    <name type="common">Cryptophyte</name>
    <dbReference type="NCBI Taxonomy" id="905079"/>
    <lineage>
        <taxon>Eukaryota</taxon>
        <taxon>Cryptophyceae</taxon>
        <taxon>Pyrenomonadales</taxon>
        <taxon>Geminigeraceae</taxon>
        <taxon>Guillardia</taxon>
    </lineage>
</organism>
<protein>
    <recommendedName>
        <fullName evidence="2">Beta-lactamase-related domain-containing protein</fullName>
    </recommendedName>
</protein>
<dbReference type="PANTHER" id="PTHR43319">
    <property type="entry name" value="BETA-LACTAMASE-RELATED"/>
    <property type="match status" value="1"/>
</dbReference>
<gene>
    <name evidence="3" type="ORF">GUITHDRAFT_120985</name>
</gene>
<evidence type="ECO:0000313" key="5">
    <source>
        <dbReference type="Proteomes" id="UP000011087"/>
    </source>
</evidence>
<evidence type="ECO:0000313" key="3">
    <source>
        <dbReference type="EMBL" id="EKX32835.1"/>
    </source>
</evidence>
<dbReference type="InterPro" id="IPR001466">
    <property type="entry name" value="Beta-lactam-related"/>
</dbReference>
<dbReference type="PaxDb" id="55529-EKX32835"/>
<reference evidence="4" key="3">
    <citation type="submission" date="2016-03" db="UniProtKB">
        <authorList>
            <consortium name="EnsemblProtists"/>
        </authorList>
    </citation>
    <scope>IDENTIFICATION</scope>
</reference>